<gene>
    <name evidence="1" type="ORF">A2U01_0010057</name>
</gene>
<dbReference type="Proteomes" id="UP000265520">
    <property type="component" value="Unassembled WGS sequence"/>
</dbReference>
<comment type="caution">
    <text evidence="1">The sequence shown here is derived from an EMBL/GenBank/DDBJ whole genome shotgun (WGS) entry which is preliminary data.</text>
</comment>
<evidence type="ECO:0000313" key="1">
    <source>
        <dbReference type="EMBL" id="MCH89164.1"/>
    </source>
</evidence>
<accession>A0A392MSA3</accession>
<name>A0A392MSA3_9FABA</name>
<keyword evidence="2" id="KW-1185">Reference proteome</keyword>
<protein>
    <submittedName>
        <fullName evidence="1">Uncharacterized protein</fullName>
    </submittedName>
</protein>
<organism evidence="1 2">
    <name type="scientific">Trifolium medium</name>
    <dbReference type="NCBI Taxonomy" id="97028"/>
    <lineage>
        <taxon>Eukaryota</taxon>
        <taxon>Viridiplantae</taxon>
        <taxon>Streptophyta</taxon>
        <taxon>Embryophyta</taxon>
        <taxon>Tracheophyta</taxon>
        <taxon>Spermatophyta</taxon>
        <taxon>Magnoliopsida</taxon>
        <taxon>eudicotyledons</taxon>
        <taxon>Gunneridae</taxon>
        <taxon>Pentapetalae</taxon>
        <taxon>rosids</taxon>
        <taxon>fabids</taxon>
        <taxon>Fabales</taxon>
        <taxon>Fabaceae</taxon>
        <taxon>Papilionoideae</taxon>
        <taxon>50 kb inversion clade</taxon>
        <taxon>NPAAA clade</taxon>
        <taxon>Hologalegina</taxon>
        <taxon>IRL clade</taxon>
        <taxon>Trifolieae</taxon>
        <taxon>Trifolium</taxon>
    </lineage>
</organism>
<proteinExistence type="predicted"/>
<evidence type="ECO:0000313" key="2">
    <source>
        <dbReference type="Proteomes" id="UP000265520"/>
    </source>
</evidence>
<reference evidence="1 2" key="1">
    <citation type="journal article" date="2018" name="Front. Plant Sci.">
        <title>Red Clover (Trifolium pratense) and Zigzag Clover (T. medium) - A Picture of Genomic Similarities and Differences.</title>
        <authorList>
            <person name="Dluhosova J."/>
            <person name="Istvanek J."/>
            <person name="Nedelnik J."/>
            <person name="Repkova J."/>
        </authorList>
    </citation>
    <scope>NUCLEOTIDE SEQUENCE [LARGE SCALE GENOMIC DNA]</scope>
    <source>
        <strain evidence="2">cv. 10/8</strain>
        <tissue evidence="1">Leaf</tissue>
    </source>
</reference>
<sequence length="62" mass="6778">MREKILSKKSTTAATVVMTKSTDEVMLESAKLVAAPNREACEKEKIELDSCSSNQSDRSKDG</sequence>
<dbReference type="EMBL" id="LXQA010015609">
    <property type="protein sequence ID" value="MCH89164.1"/>
    <property type="molecule type" value="Genomic_DNA"/>
</dbReference>
<dbReference type="AlphaFoldDB" id="A0A392MSA3"/>